<comment type="function">
    <text evidence="5">Catalyzes the phosphorylation of the 3'-hydroxyl group of dephosphocoenzyme A to form coenzyme A.</text>
</comment>
<keyword evidence="5" id="KW-0963">Cytoplasm</keyword>
<dbReference type="EMBL" id="RAXZ01000003">
    <property type="protein sequence ID" value="RKG54641.1"/>
    <property type="molecule type" value="Genomic_DNA"/>
</dbReference>
<gene>
    <name evidence="5" type="primary">coaE</name>
    <name evidence="7" type="ORF">D7V64_03410</name>
</gene>
<keyword evidence="4 5" id="KW-0173">Coenzyme A biosynthesis</keyword>
<sequence length="202" mass="22573">MTFILGLTGGIGSGKSAASAWFESQNITVVDADIVAREVVAPGHGALLDIQRAFGDWVLLDNGELNRPALREHIFKSPEARKILEQITHPAIRQSIIQQLQHASSPYVILVSPLLFETNQHELTHHTLLIDASESLQIQRASQRDGQSVEQIQNIIQVQMSRADKRALADDIVVNDGHLDHLYQQLTPLHQQYLKRAEKKQS</sequence>
<proteinExistence type="inferred from homology"/>
<dbReference type="Gene3D" id="3.40.50.300">
    <property type="entry name" value="P-loop containing nucleotide triphosphate hydrolases"/>
    <property type="match status" value="1"/>
</dbReference>
<dbReference type="PANTHER" id="PTHR10695:SF46">
    <property type="entry name" value="BIFUNCTIONAL COENZYME A SYNTHASE-RELATED"/>
    <property type="match status" value="1"/>
</dbReference>
<feature type="binding site" evidence="5">
    <location>
        <begin position="12"/>
        <end position="17"/>
    </location>
    <ligand>
        <name>ATP</name>
        <dbReference type="ChEBI" id="CHEBI:30616"/>
    </ligand>
</feature>
<name>A0A3A8GL82_9GAMM</name>
<evidence type="ECO:0000256" key="2">
    <source>
        <dbReference type="ARBA" id="ARBA00022741"/>
    </source>
</evidence>
<comment type="pathway">
    <text evidence="5">Cofactor biosynthesis; coenzyme A biosynthesis; CoA from (R)-pantothenate: step 5/5.</text>
</comment>
<dbReference type="GO" id="GO:0005737">
    <property type="term" value="C:cytoplasm"/>
    <property type="evidence" value="ECO:0007669"/>
    <property type="project" value="UniProtKB-SubCell"/>
</dbReference>
<dbReference type="Proteomes" id="UP000281084">
    <property type="component" value="Unassembled WGS sequence"/>
</dbReference>
<dbReference type="NCBIfam" id="TIGR00152">
    <property type="entry name" value="dephospho-CoA kinase"/>
    <property type="match status" value="1"/>
</dbReference>
<comment type="catalytic activity">
    <reaction evidence="5">
        <text>3'-dephospho-CoA + ATP = ADP + CoA + H(+)</text>
        <dbReference type="Rhea" id="RHEA:18245"/>
        <dbReference type="ChEBI" id="CHEBI:15378"/>
        <dbReference type="ChEBI" id="CHEBI:30616"/>
        <dbReference type="ChEBI" id="CHEBI:57287"/>
        <dbReference type="ChEBI" id="CHEBI:57328"/>
        <dbReference type="ChEBI" id="CHEBI:456216"/>
        <dbReference type="EC" id="2.7.1.24"/>
    </reaction>
</comment>
<comment type="similarity">
    <text evidence="1 5">Belongs to the CoaE family.</text>
</comment>
<dbReference type="UniPathway" id="UPA00241">
    <property type="reaction ID" value="UER00356"/>
</dbReference>
<organism evidence="7 8">
    <name type="scientific">Acinetobacter cumulans</name>
    <dbReference type="NCBI Taxonomy" id="2136182"/>
    <lineage>
        <taxon>Bacteria</taxon>
        <taxon>Pseudomonadati</taxon>
        <taxon>Pseudomonadota</taxon>
        <taxon>Gammaproteobacteria</taxon>
        <taxon>Moraxellales</taxon>
        <taxon>Moraxellaceae</taxon>
        <taxon>Acinetobacter</taxon>
    </lineage>
</organism>
<dbReference type="InterPro" id="IPR001977">
    <property type="entry name" value="Depp_CoAkinase"/>
</dbReference>
<comment type="caution">
    <text evidence="7">The sequence shown here is derived from an EMBL/GenBank/DDBJ whole genome shotgun (WGS) entry which is preliminary data.</text>
</comment>
<dbReference type="GO" id="GO:0015937">
    <property type="term" value="P:coenzyme A biosynthetic process"/>
    <property type="evidence" value="ECO:0007669"/>
    <property type="project" value="UniProtKB-UniRule"/>
</dbReference>
<dbReference type="PANTHER" id="PTHR10695">
    <property type="entry name" value="DEPHOSPHO-COA KINASE-RELATED"/>
    <property type="match status" value="1"/>
</dbReference>
<keyword evidence="5 7" id="KW-0418">Kinase</keyword>
<dbReference type="GO" id="GO:0004140">
    <property type="term" value="F:dephospho-CoA kinase activity"/>
    <property type="evidence" value="ECO:0007669"/>
    <property type="project" value="UniProtKB-UniRule"/>
</dbReference>
<dbReference type="RefSeq" id="WP_120363881.1">
    <property type="nucleotide sequence ID" value="NZ_RAXW01000003.1"/>
</dbReference>
<dbReference type="HAMAP" id="MF_00376">
    <property type="entry name" value="Dephospho_CoA_kinase"/>
    <property type="match status" value="1"/>
</dbReference>
<keyword evidence="5 7" id="KW-0808">Transferase</keyword>
<dbReference type="SUPFAM" id="SSF52540">
    <property type="entry name" value="P-loop containing nucleoside triphosphate hydrolases"/>
    <property type="match status" value="1"/>
</dbReference>
<dbReference type="GO" id="GO:0005524">
    <property type="term" value="F:ATP binding"/>
    <property type="evidence" value="ECO:0007669"/>
    <property type="project" value="UniProtKB-UniRule"/>
</dbReference>
<accession>A0A3A8GL82</accession>
<dbReference type="PROSITE" id="PS51219">
    <property type="entry name" value="DPCK"/>
    <property type="match status" value="1"/>
</dbReference>
<protein>
    <recommendedName>
        <fullName evidence="5 6">Dephospho-CoA kinase</fullName>
        <ecNumber evidence="5 6">2.7.1.24</ecNumber>
    </recommendedName>
    <alternativeName>
        <fullName evidence="5">Dephosphocoenzyme A kinase</fullName>
    </alternativeName>
</protein>
<comment type="subcellular location">
    <subcellularLocation>
        <location evidence="5">Cytoplasm</location>
    </subcellularLocation>
</comment>
<evidence type="ECO:0000256" key="3">
    <source>
        <dbReference type="ARBA" id="ARBA00022840"/>
    </source>
</evidence>
<dbReference type="EC" id="2.7.1.24" evidence="5 6"/>
<evidence type="ECO:0000313" key="7">
    <source>
        <dbReference type="EMBL" id="RKG54641.1"/>
    </source>
</evidence>
<evidence type="ECO:0000256" key="5">
    <source>
        <dbReference type="HAMAP-Rule" id="MF_00376"/>
    </source>
</evidence>
<evidence type="ECO:0000256" key="1">
    <source>
        <dbReference type="ARBA" id="ARBA00009018"/>
    </source>
</evidence>
<evidence type="ECO:0000256" key="4">
    <source>
        <dbReference type="ARBA" id="ARBA00022993"/>
    </source>
</evidence>
<dbReference type="CDD" id="cd02022">
    <property type="entry name" value="DPCK"/>
    <property type="match status" value="1"/>
</dbReference>
<reference evidence="7 8" key="1">
    <citation type="submission" date="2018-09" db="EMBL/GenBank/DDBJ databases">
        <title>The draft genome of Acinetobacter spp. strains.</title>
        <authorList>
            <person name="Qin J."/>
            <person name="Feng Y."/>
            <person name="Zong Z."/>
        </authorList>
    </citation>
    <scope>NUCLEOTIDE SEQUENCE [LARGE SCALE GENOMIC DNA]</scope>
    <source>
        <strain evidence="7 8">WCHAc060002</strain>
    </source>
</reference>
<keyword evidence="3 5" id="KW-0067">ATP-binding</keyword>
<keyword evidence="2 5" id="KW-0547">Nucleotide-binding</keyword>
<evidence type="ECO:0000313" key="8">
    <source>
        <dbReference type="Proteomes" id="UP000281084"/>
    </source>
</evidence>
<dbReference type="AlphaFoldDB" id="A0A3A8GL82"/>
<dbReference type="Pfam" id="PF01121">
    <property type="entry name" value="CoaE"/>
    <property type="match status" value="1"/>
</dbReference>
<dbReference type="InterPro" id="IPR027417">
    <property type="entry name" value="P-loop_NTPase"/>
</dbReference>
<evidence type="ECO:0000256" key="6">
    <source>
        <dbReference type="NCBIfam" id="TIGR00152"/>
    </source>
</evidence>